<evidence type="ECO:0000256" key="1">
    <source>
        <dbReference type="ARBA" id="ARBA00022491"/>
    </source>
</evidence>
<dbReference type="Proteomes" id="UP001138997">
    <property type="component" value="Unassembled WGS sequence"/>
</dbReference>
<proteinExistence type="predicted"/>
<feature type="domain" description="HTH tetR-type" evidence="6">
    <location>
        <begin position="20"/>
        <end position="80"/>
    </location>
</feature>
<dbReference type="Pfam" id="PF00440">
    <property type="entry name" value="TetR_N"/>
    <property type="match status" value="1"/>
</dbReference>
<evidence type="ECO:0000256" key="4">
    <source>
        <dbReference type="ARBA" id="ARBA00023163"/>
    </source>
</evidence>
<keyword evidence="4" id="KW-0804">Transcription</keyword>
<sequence length="203" mass="22787">MAESTPRSTSGRRGPYAGTAERRRAILESAFEVFAKVGYRNGSMRDIAQRIGIAHTTLLHHFGSKSDLLAGVLELRDEYGRPGSEEPGVGMLRQLVEVVRRNQETAGLTELYCILSAEATDPGHPAHEYFRGRYTRLVAQLREELERMAAQGELQAGVDPALEAQRITALMDGLQVQWLLDRESMDMAEQLRDYLQRLCVTRI</sequence>
<feature type="DNA-binding region" description="H-T-H motif" evidence="5">
    <location>
        <begin position="43"/>
        <end position="62"/>
    </location>
</feature>
<dbReference type="PANTHER" id="PTHR30055">
    <property type="entry name" value="HTH-TYPE TRANSCRIPTIONAL REGULATOR RUTR"/>
    <property type="match status" value="1"/>
</dbReference>
<dbReference type="InterPro" id="IPR039538">
    <property type="entry name" value="BetI_C"/>
</dbReference>
<keyword evidence="1" id="KW-0678">Repressor</keyword>
<dbReference type="PROSITE" id="PS50977">
    <property type="entry name" value="HTH_TETR_2"/>
    <property type="match status" value="1"/>
</dbReference>
<dbReference type="Pfam" id="PF13977">
    <property type="entry name" value="TetR_C_6"/>
    <property type="match status" value="1"/>
</dbReference>
<keyword evidence="3 5" id="KW-0238">DNA-binding</keyword>
<name>A0A9X1NK47_9ACTN</name>
<dbReference type="PRINTS" id="PR00455">
    <property type="entry name" value="HTHTETR"/>
</dbReference>
<dbReference type="SUPFAM" id="SSF46689">
    <property type="entry name" value="Homeodomain-like"/>
    <property type="match status" value="1"/>
</dbReference>
<keyword evidence="8" id="KW-1185">Reference proteome</keyword>
<evidence type="ECO:0000259" key="6">
    <source>
        <dbReference type="PROSITE" id="PS50977"/>
    </source>
</evidence>
<dbReference type="InterPro" id="IPR050109">
    <property type="entry name" value="HTH-type_TetR-like_transc_reg"/>
</dbReference>
<evidence type="ECO:0000256" key="3">
    <source>
        <dbReference type="ARBA" id="ARBA00023125"/>
    </source>
</evidence>
<protein>
    <submittedName>
        <fullName evidence="7">TetR/AcrR family transcriptional regulator</fullName>
    </submittedName>
</protein>
<dbReference type="PANTHER" id="PTHR30055:SF226">
    <property type="entry name" value="HTH-TYPE TRANSCRIPTIONAL REGULATOR PKSA"/>
    <property type="match status" value="1"/>
</dbReference>
<comment type="caution">
    <text evidence="7">The sequence shown here is derived from an EMBL/GenBank/DDBJ whole genome shotgun (WGS) entry which is preliminary data.</text>
</comment>
<dbReference type="Gene3D" id="1.10.357.10">
    <property type="entry name" value="Tetracycline Repressor, domain 2"/>
    <property type="match status" value="1"/>
</dbReference>
<dbReference type="EMBL" id="JAJOMB010000030">
    <property type="protein sequence ID" value="MCD5316522.1"/>
    <property type="molecule type" value="Genomic_DNA"/>
</dbReference>
<organism evidence="7 8">
    <name type="scientific">Kineosporia babensis</name>
    <dbReference type="NCBI Taxonomy" id="499548"/>
    <lineage>
        <taxon>Bacteria</taxon>
        <taxon>Bacillati</taxon>
        <taxon>Actinomycetota</taxon>
        <taxon>Actinomycetes</taxon>
        <taxon>Kineosporiales</taxon>
        <taxon>Kineosporiaceae</taxon>
        <taxon>Kineosporia</taxon>
    </lineage>
</organism>
<evidence type="ECO:0000313" key="8">
    <source>
        <dbReference type="Proteomes" id="UP001138997"/>
    </source>
</evidence>
<dbReference type="AlphaFoldDB" id="A0A9X1NK47"/>
<dbReference type="InterPro" id="IPR001647">
    <property type="entry name" value="HTH_TetR"/>
</dbReference>
<dbReference type="InterPro" id="IPR009057">
    <property type="entry name" value="Homeodomain-like_sf"/>
</dbReference>
<evidence type="ECO:0000313" key="7">
    <source>
        <dbReference type="EMBL" id="MCD5316522.1"/>
    </source>
</evidence>
<evidence type="ECO:0000256" key="5">
    <source>
        <dbReference type="PROSITE-ProRule" id="PRU00335"/>
    </source>
</evidence>
<accession>A0A9X1NK47</accession>
<dbReference type="RefSeq" id="WP_231449372.1">
    <property type="nucleotide sequence ID" value="NZ_JAJOMB010000030.1"/>
</dbReference>
<dbReference type="InterPro" id="IPR036271">
    <property type="entry name" value="Tet_transcr_reg_TetR-rel_C_sf"/>
</dbReference>
<reference evidence="7" key="1">
    <citation type="submission" date="2021-11" db="EMBL/GenBank/DDBJ databases">
        <title>Streptomyces corallinus and Kineosporia corallina sp. nov., two new coral-derived marine actinobacteria.</title>
        <authorList>
            <person name="Buangrab K."/>
            <person name="Sutthacheep M."/>
            <person name="Yeemin T."/>
            <person name="Harunari E."/>
            <person name="Igarashi Y."/>
            <person name="Sripreechasak P."/>
            <person name="Kanchanasin P."/>
            <person name="Tanasupawat S."/>
            <person name="Phongsopitanun W."/>
        </authorList>
    </citation>
    <scope>NUCLEOTIDE SEQUENCE</scope>
    <source>
        <strain evidence="7">JCM 31032</strain>
    </source>
</reference>
<dbReference type="GO" id="GO:0003700">
    <property type="term" value="F:DNA-binding transcription factor activity"/>
    <property type="evidence" value="ECO:0007669"/>
    <property type="project" value="TreeGrafter"/>
</dbReference>
<evidence type="ECO:0000256" key="2">
    <source>
        <dbReference type="ARBA" id="ARBA00023015"/>
    </source>
</evidence>
<gene>
    <name evidence="7" type="ORF">LR394_37060</name>
</gene>
<keyword evidence="2" id="KW-0805">Transcription regulation</keyword>
<dbReference type="SUPFAM" id="SSF48498">
    <property type="entry name" value="Tetracyclin repressor-like, C-terminal domain"/>
    <property type="match status" value="1"/>
</dbReference>
<dbReference type="GO" id="GO:0000976">
    <property type="term" value="F:transcription cis-regulatory region binding"/>
    <property type="evidence" value="ECO:0007669"/>
    <property type="project" value="TreeGrafter"/>
</dbReference>